<accession>A0A9P6W9Z7</accession>
<feature type="region of interest" description="Disordered" evidence="1">
    <location>
        <begin position="71"/>
        <end position="145"/>
    </location>
</feature>
<feature type="region of interest" description="Disordered" evidence="1">
    <location>
        <begin position="691"/>
        <end position="776"/>
    </location>
</feature>
<feature type="compositionally biased region" description="Low complexity" evidence="1">
    <location>
        <begin position="980"/>
        <end position="992"/>
    </location>
</feature>
<protein>
    <submittedName>
        <fullName evidence="2">Uncharacterized protein</fullName>
    </submittedName>
</protein>
<feature type="compositionally biased region" description="Gly residues" evidence="1">
    <location>
        <begin position="1088"/>
        <end position="1099"/>
    </location>
</feature>
<comment type="caution">
    <text evidence="2">The sequence shown here is derived from an EMBL/GenBank/DDBJ whole genome shotgun (WGS) entry which is preliminary data.</text>
</comment>
<feature type="compositionally biased region" description="Low complexity" evidence="1">
    <location>
        <begin position="653"/>
        <end position="677"/>
    </location>
</feature>
<reference evidence="2 3" key="1">
    <citation type="submission" date="2020-11" db="EMBL/GenBank/DDBJ databases">
        <title>Kefir isolates.</title>
        <authorList>
            <person name="Marcisauskas S."/>
            <person name="Kim Y."/>
            <person name="Blasche S."/>
        </authorList>
    </citation>
    <scope>NUCLEOTIDE SEQUENCE [LARGE SCALE GENOMIC DNA]</scope>
    <source>
        <strain evidence="2 3">KR</strain>
    </source>
</reference>
<name>A0A9P6W9Z7_RHOMI</name>
<evidence type="ECO:0000313" key="3">
    <source>
        <dbReference type="Proteomes" id="UP000777482"/>
    </source>
</evidence>
<feature type="compositionally biased region" description="Low complexity" evidence="1">
    <location>
        <begin position="181"/>
        <end position="192"/>
    </location>
</feature>
<feature type="compositionally biased region" description="Basic and acidic residues" evidence="1">
    <location>
        <begin position="1023"/>
        <end position="1032"/>
    </location>
</feature>
<feature type="region of interest" description="Disordered" evidence="1">
    <location>
        <begin position="1086"/>
        <end position="1135"/>
    </location>
</feature>
<proteinExistence type="predicted"/>
<dbReference type="AlphaFoldDB" id="A0A9P6W9Z7"/>
<feature type="region of interest" description="Disordered" evidence="1">
    <location>
        <begin position="564"/>
        <end position="583"/>
    </location>
</feature>
<feature type="compositionally biased region" description="Polar residues" evidence="1">
    <location>
        <begin position="572"/>
        <end position="583"/>
    </location>
</feature>
<feature type="compositionally biased region" description="Basic residues" evidence="1">
    <location>
        <begin position="193"/>
        <end position="213"/>
    </location>
</feature>
<sequence>MARSVELTPPPRRGERGSTSPHEEDEDRGIRAVNPSPAVPPARRVLRLSTRAQTPSAQRSLSWAIVKEPTAATTLSSSLNPTSTVKTPPATATTTATGQKKSRRVVSEPMLSKLYTSRTATTSHRAREQQVNLSPLAASAGSRRTTRTFDFHRATKAALASSDGGHFSSPPHPYARQRQVAPASPSPAIAAGAHHHLKKTNNNNTKRKTRTPRKAPSNVAAHPHPHPPSLVKSMLGLAARAVKAFSTARGRRRSMLLSATAEERDKLLLAKIRSGIEPAWTDDDDAHDDGQKPGQISRNKVSPKAAVMVKKRTRVSNGSARSRLAREEEEEADTVRSPPESAPPRTPRIGSSVTAGRRQRVGTTTTSSSAKRHPSSSGGGASTFRASSSRKRVRVGGRPSLSSSVSASGRTIYPSSVLSSSAAILNRARPVSRSEALVGEYTARAILRSSVNGGGGGANELLRSSTRSTTTSYHYYRPMTGEIGDGETEEGEEEWVEEARLDEFGAALPTSGHDTQVRESETCKYPYIAHLERQRSARGRFNRSLAPSPISIRTVVRNPLHSRAVNSDEKQQQQLPSTRNSSVLSLRDLSHCAVADESQLLPDEDGDEEDNSASSPLSAFVRQLAKATAAQSSSQDGDVEDFSASGEGGGGIDSPTPTSTSDSEAAGPFSSSPASRSRAFRLPEWLPFASAAAEWTRDQSSEDENGDGEAAPAADEDPLPSPFEDASKDVSEAGEEGAGAGVNAASMRLRSPPPPRRRGRGPTASPLVLPRQVDSADLASARLVGARRLSRELATTASLAAVLKRSNSKGSGDGGNSSAPVSPTTFGEDGPLHGSSSPHVETSHLTEFGSASVTGSGGGRIGSDLSQETLRPSSPSSSRLPSLSPVSPFKFRFSSDSSPAAAAAAEDAIDPSSTKTMKTTPPPVPSRDLRHSYRELTRRSADFALPSSPPASQISAAAMRETALEVFGRVPPAATNALPSSSGADANSNSNSKQQDPSLALRRTIRPGDDASLGRTDPAGQFQEKKKQNDGTWEIYRDEVVDESYAKGEHGSLARRSGAIETSEAEAGVLAERTEASMLRKLAAIRSRGGGGGGGGGGARARFGTQEAAVARRSGDSAEEEAEGEKENVRGYFSA</sequence>
<dbReference type="OrthoDB" id="10474099at2759"/>
<feature type="region of interest" description="Disordered" evidence="1">
    <location>
        <begin position="805"/>
        <end position="957"/>
    </location>
</feature>
<dbReference type="EMBL" id="PUHQ01000005">
    <property type="protein sequence ID" value="KAG0666341.1"/>
    <property type="molecule type" value="Genomic_DNA"/>
</dbReference>
<feature type="region of interest" description="Disordered" evidence="1">
    <location>
        <begin position="279"/>
        <end position="409"/>
    </location>
</feature>
<organism evidence="2 3">
    <name type="scientific">Rhodotorula mucilaginosa</name>
    <name type="common">Yeast</name>
    <name type="synonym">Rhodotorula rubra</name>
    <dbReference type="NCBI Taxonomy" id="5537"/>
    <lineage>
        <taxon>Eukaryota</taxon>
        <taxon>Fungi</taxon>
        <taxon>Dikarya</taxon>
        <taxon>Basidiomycota</taxon>
        <taxon>Pucciniomycotina</taxon>
        <taxon>Microbotryomycetes</taxon>
        <taxon>Sporidiobolales</taxon>
        <taxon>Sporidiobolaceae</taxon>
        <taxon>Rhodotorula</taxon>
    </lineage>
</organism>
<feature type="compositionally biased region" description="Low complexity" evidence="1">
    <location>
        <begin position="870"/>
        <end position="919"/>
    </location>
</feature>
<feature type="region of interest" description="Disordered" evidence="1">
    <location>
        <begin position="600"/>
        <end position="677"/>
    </location>
</feature>
<feature type="compositionally biased region" description="Low complexity" evidence="1">
    <location>
        <begin position="71"/>
        <end position="97"/>
    </location>
</feature>
<feature type="region of interest" description="Disordered" evidence="1">
    <location>
        <begin position="159"/>
        <end position="230"/>
    </location>
</feature>
<evidence type="ECO:0000313" key="2">
    <source>
        <dbReference type="EMBL" id="KAG0666341.1"/>
    </source>
</evidence>
<feature type="compositionally biased region" description="Basic and acidic residues" evidence="1">
    <location>
        <begin position="927"/>
        <end position="941"/>
    </location>
</feature>
<feature type="region of interest" description="Disordered" evidence="1">
    <location>
        <begin position="973"/>
        <end position="1032"/>
    </location>
</feature>
<feature type="compositionally biased region" description="Polar residues" evidence="1">
    <location>
        <begin position="834"/>
        <end position="854"/>
    </location>
</feature>
<feature type="compositionally biased region" description="Acidic residues" evidence="1">
    <location>
        <begin position="602"/>
        <end position="611"/>
    </location>
</feature>
<gene>
    <name evidence="2" type="ORF">C6P46_004909</name>
</gene>
<dbReference type="Proteomes" id="UP000777482">
    <property type="component" value="Unassembled WGS sequence"/>
</dbReference>
<feature type="region of interest" description="Disordered" evidence="1">
    <location>
        <begin position="1"/>
        <end position="44"/>
    </location>
</feature>
<evidence type="ECO:0000256" key="1">
    <source>
        <dbReference type="SAM" id="MobiDB-lite"/>
    </source>
</evidence>
<keyword evidence="3" id="KW-1185">Reference proteome</keyword>